<reference evidence="2" key="1">
    <citation type="submission" date="2023-01" db="EMBL/GenBank/DDBJ databases">
        <title>Exophiala dermititidis isolated from Cystic Fibrosis Patient.</title>
        <authorList>
            <person name="Kurbessoian T."/>
            <person name="Crocker A."/>
            <person name="Murante D."/>
            <person name="Hogan D.A."/>
            <person name="Stajich J.E."/>
        </authorList>
    </citation>
    <scope>NUCLEOTIDE SEQUENCE</scope>
    <source>
        <strain evidence="2">Ex8</strain>
    </source>
</reference>
<dbReference type="Proteomes" id="UP001161757">
    <property type="component" value="Unassembled WGS sequence"/>
</dbReference>
<feature type="compositionally biased region" description="Acidic residues" evidence="1">
    <location>
        <begin position="449"/>
        <end position="465"/>
    </location>
</feature>
<feature type="region of interest" description="Disordered" evidence="1">
    <location>
        <begin position="61"/>
        <end position="126"/>
    </location>
</feature>
<accession>A0AAN6IY65</accession>
<comment type="caution">
    <text evidence="2">The sequence shown here is derived from an EMBL/GenBank/DDBJ whole genome shotgun (WGS) entry which is preliminary data.</text>
</comment>
<feature type="region of interest" description="Disordered" evidence="1">
    <location>
        <begin position="343"/>
        <end position="476"/>
    </location>
</feature>
<evidence type="ECO:0000256" key="1">
    <source>
        <dbReference type="SAM" id="MobiDB-lite"/>
    </source>
</evidence>
<feature type="compositionally biased region" description="Acidic residues" evidence="1">
    <location>
        <begin position="386"/>
        <end position="406"/>
    </location>
</feature>
<feature type="compositionally biased region" description="Basic and acidic residues" evidence="1">
    <location>
        <begin position="88"/>
        <end position="98"/>
    </location>
</feature>
<organism evidence="2 3">
    <name type="scientific">Exophiala dermatitidis</name>
    <name type="common">Black yeast-like fungus</name>
    <name type="synonym">Wangiella dermatitidis</name>
    <dbReference type="NCBI Taxonomy" id="5970"/>
    <lineage>
        <taxon>Eukaryota</taxon>
        <taxon>Fungi</taxon>
        <taxon>Dikarya</taxon>
        <taxon>Ascomycota</taxon>
        <taxon>Pezizomycotina</taxon>
        <taxon>Eurotiomycetes</taxon>
        <taxon>Chaetothyriomycetidae</taxon>
        <taxon>Chaetothyriales</taxon>
        <taxon>Herpotrichiellaceae</taxon>
        <taxon>Exophiala</taxon>
    </lineage>
</organism>
<dbReference type="EMBL" id="JAJGCB010000001">
    <property type="protein sequence ID" value="KAJ8995594.1"/>
    <property type="molecule type" value="Genomic_DNA"/>
</dbReference>
<sequence>MPAIRQAAGCQRRPMPTAIAPLAMILDSRKQLRDLMSLERDELNLEQRKRLHQLSTHFSHLEISRGDGQGDDPVAGAGAASNRRRKRRSDEDDSGGRDAKRRAGSAHEGEGEGEGDGEGHGEESSSPWKRFLRLTPSTLVLSQAIHAHLATFGDDARTFLLDVTGTDHDMAVSDPYAGSRAFSSRYSYTLDLQGRRQKDTIRWGFTMIMYFDLVKLIRPNGTGRVRHLMIKELEEFLGPVMQRENMNPTVVLAHINQWSVQGAKLNGLCSKFGPGCLFFLDGLLSPDFLRTKYTATGRWHDQAIQHLERIGLPDTVASSPVNQLGANIRRFLIQPFDAARASGPRNGGVTFSAAIGNDGGHSRGRAREMPYEQAVEPEQGFRDDGGAGDEEQEDEASEVPEDEGEEERSAYEDAGADEDAAEEGSNNNASQEGVRFWAVDTDVGANTDTEVDEGELETEGGEEAAYETVPSDEDRSVVLESSTAPAATPWGVMWSRLL</sequence>
<proteinExistence type="predicted"/>
<gene>
    <name evidence="2" type="ORF">HRR80_000359</name>
</gene>
<protein>
    <submittedName>
        <fullName evidence="2">Uncharacterized protein</fullName>
    </submittedName>
</protein>
<feature type="compositionally biased region" description="Low complexity" evidence="1">
    <location>
        <begin position="423"/>
        <end position="433"/>
    </location>
</feature>
<evidence type="ECO:0000313" key="2">
    <source>
        <dbReference type="EMBL" id="KAJ8995594.1"/>
    </source>
</evidence>
<name>A0AAN6IY65_EXODE</name>
<dbReference type="AlphaFoldDB" id="A0AAN6IY65"/>
<evidence type="ECO:0000313" key="3">
    <source>
        <dbReference type="Proteomes" id="UP001161757"/>
    </source>
</evidence>